<dbReference type="PROSITE" id="PS51831">
    <property type="entry name" value="HD"/>
    <property type="match status" value="1"/>
</dbReference>
<dbReference type="SMART" id="SM00471">
    <property type="entry name" value="HDc"/>
    <property type="match status" value="1"/>
</dbReference>
<keyword evidence="4" id="KW-1185">Reference proteome</keyword>
<dbReference type="InterPro" id="IPR003607">
    <property type="entry name" value="HD/PDEase_dom"/>
</dbReference>
<dbReference type="InterPro" id="IPR052020">
    <property type="entry name" value="Cyclic_di-GMP/3'3'-cGAMP_PDE"/>
</dbReference>
<sequence length="204" mass="22369">MTEDQFAATVLAGKGLVAAMRARDHTTVWHQDRVALLAEHLARQLGVSDAEARQARSAGLHHDIGKIAISDATLFKQGPLTQAEWLEMQAHAEIGERILRATENPLLCSIAGYVRHHHERFDGTGYPDGLQGSEIPLIAQIVSIADAYDAMAAVRAYRPPRPHRAIIAILTSEVGQKWDGAMFDALVRLFEVDSEIVSAYLAKD</sequence>
<protein>
    <submittedName>
        <fullName evidence="3">HD domain-containing protein</fullName>
    </submittedName>
</protein>
<evidence type="ECO:0000259" key="1">
    <source>
        <dbReference type="PROSITE" id="PS51831"/>
    </source>
</evidence>
<dbReference type="PROSITE" id="PS51832">
    <property type="entry name" value="HD_GYP"/>
    <property type="match status" value="1"/>
</dbReference>
<dbReference type="Proteomes" id="UP000663570">
    <property type="component" value="Chromosome"/>
</dbReference>
<feature type="domain" description="HD" evidence="1">
    <location>
        <begin position="27"/>
        <end position="151"/>
    </location>
</feature>
<name>A0ABX7LZW2_9RHOO</name>
<organism evidence="3 4">
    <name type="scientific">Niveibacterium microcysteis</name>
    <dbReference type="NCBI Taxonomy" id="2811415"/>
    <lineage>
        <taxon>Bacteria</taxon>
        <taxon>Pseudomonadati</taxon>
        <taxon>Pseudomonadota</taxon>
        <taxon>Betaproteobacteria</taxon>
        <taxon>Rhodocyclales</taxon>
        <taxon>Rhodocyclaceae</taxon>
        <taxon>Niveibacterium</taxon>
    </lineage>
</organism>
<reference evidence="3 4" key="1">
    <citation type="submission" date="2021-02" db="EMBL/GenBank/DDBJ databases">
        <title>Niveibacterium changnyeongensis HC41.</title>
        <authorList>
            <person name="Kang M."/>
        </authorList>
    </citation>
    <scope>NUCLEOTIDE SEQUENCE [LARGE SCALE GENOMIC DNA]</scope>
    <source>
        <strain evidence="3 4">HC41</strain>
    </source>
</reference>
<gene>
    <name evidence="3" type="ORF">JY500_10970</name>
</gene>
<dbReference type="InterPro" id="IPR037522">
    <property type="entry name" value="HD_GYP_dom"/>
</dbReference>
<dbReference type="InterPro" id="IPR006674">
    <property type="entry name" value="HD_domain"/>
</dbReference>
<accession>A0ABX7LZW2</accession>
<dbReference type="PANTHER" id="PTHR45228">
    <property type="entry name" value="CYCLIC DI-GMP PHOSPHODIESTERASE TM_0186-RELATED"/>
    <property type="match status" value="1"/>
</dbReference>
<dbReference type="CDD" id="cd00077">
    <property type="entry name" value="HDc"/>
    <property type="match status" value="1"/>
</dbReference>
<feature type="domain" description="HD-GYP" evidence="2">
    <location>
        <begin position="5"/>
        <end position="202"/>
    </location>
</feature>
<proteinExistence type="predicted"/>
<dbReference type="SUPFAM" id="SSF109604">
    <property type="entry name" value="HD-domain/PDEase-like"/>
    <property type="match status" value="1"/>
</dbReference>
<dbReference type="EMBL" id="CP071060">
    <property type="protein sequence ID" value="QSI75054.1"/>
    <property type="molecule type" value="Genomic_DNA"/>
</dbReference>
<evidence type="ECO:0000313" key="3">
    <source>
        <dbReference type="EMBL" id="QSI75054.1"/>
    </source>
</evidence>
<dbReference type="Pfam" id="PF13487">
    <property type="entry name" value="HD_5"/>
    <property type="match status" value="1"/>
</dbReference>
<dbReference type="RefSeq" id="WP_206252265.1">
    <property type="nucleotide sequence ID" value="NZ_CP071060.1"/>
</dbReference>
<dbReference type="Gene3D" id="1.10.3210.10">
    <property type="entry name" value="Hypothetical protein af1432"/>
    <property type="match status" value="1"/>
</dbReference>
<evidence type="ECO:0000259" key="2">
    <source>
        <dbReference type="PROSITE" id="PS51832"/>
    </source>
</evidence>
<evidence type="ECO:0000313" key="4">
    <source>
        <dbReference type="Proteomes" id="UP000663570"/>
    </source>
</evidence>